<dbReference type="OrthoDB" id="21502at2759"/>
<proteinExistence type="predicted"/>
<evidence type="ECO:0008006" key="3">
    <source>
        <dbReference type="Google" id="ProtNLM"/>
    </source>
</evidence>
<dbReference type="Gene3D" id="3.30.559.10">
    <property type="entry name" value="Chloramphenicol acetyltransferase-like domain"/>
    <property type="match status" value="2"/>
</dbReference>
<evidence type="ECO:0000313" key="1">
    <source>
        <dbReference type="EMBL" id="TFK37076.1"/>
    </source>
</evidence>
<organism evidence="1 2">
    <name type="scientific">Crucibulum laeve</name>
    <dbReference type="NCBI Taxonomy" id="68775"/>
    <lineage>
        <taxon>Eukaryota</taxon>
        <taxon>Fungi</taxon>
        <taxon>Dikarya</taxon>
        <taxon>Basidiomycota</taxon>
        <taxon>Agaricomycotina</taxon>
        <taxon>Agaricomycetes</taxon>
        <taxon>Agaricomycetidae</taxon>
        <taxon>Agaricales</taxon>
        <taxon>Agaricineae</taxon>
        <taxon>Nidulariaceae</taxon>
        <taxon>Crucibulum</taxon>
    </lineage>
</organism>
<dbReference type="Proteomes" id="UP000308652">
    <property type="component" value="Unassembled WGS sequence"/>
</dbReference>
<sequence length="473" mass="52858">MSTSTISPERYSVLTSNNLSQDAAIYLGLVVSSILDVTILEQKHKELVFRWPVLGGKLMTNTKPYSFTTGDTVDFCSRYLSSSLEDTCLPAFTNVSCDGPTYTPINPNCDDLFHFSSIPRFSLVEGLFALRVTVMNDATLLGFRIPHHFVDGKSAFDIVEAYCNTVAGRTIPTITLPPDIPMSALVHGEDTLPKSVAEQAPYVHPGDNFSLGLIEYFKFVGTALYKVIAPKVGLEEQGLEQFVHLPAAYVLQLQAKCQAELDEATKNGDLREGAGLQLTKNDIITAWSLRRAYANVPPDSGPFDLMYNFNYRQAIDQPAANTTYLHNSFYNIWANFPSLSVFKSLPFSRVALEIRLCCVRNKQPSAVRSSLEFWETHRAAFIAPGKRPYRMDTLPIVSPWTTFGYNDLDFSSALAAGEKRSGKVVFTVPIAMLPMRVTVKPFFVILKDGKGGYWIRANLRRSWWKEADCSRYL</sequence>
<dbReference type="STRING" id="68775.A0A5C3LY79"/>
<gene>
    <name evidence="1" type="ORF">BDQ12DRAFT_685769</name>
</gene>
<keyword evidence="2" id="KW-1185">Reference proteome</keyword>
<reference evidence="1 2" key="1">
    <citation type="journal article" date="2019" name="Nat. Ecol. Evol.">
        <title>Megaphylogeny resolves global patterns of mushroom evolution.</title>
        <authorList>
            <person name="Varga T."/>
            <person name="Krizsan K."/>
            <person name="Foldi C."/>
            <person name="Dima B."/>
            <person name="Sanchez-Garcia M."/>
            <person name="Sanchez-Ramirez S."/>
            <person name="Szollosi G.J."/>
            <person name="Szarkandi J.G."/>
            <person name="Papp V."/>
            <person name="Albert L."/>
            <person name="Andreopoulos W."/>
            <person name="Angelini C."/>
            <person name="Antonin V."/>
            <person name="Barry K.W."/>
            <person name="Bougher N.L."/>
            <person name="Buchanan P."/>
            <person name="Buyck B."/>
            <person name="Bense V."/>
            <person name="Catcheside P."/>
            <person name="Chovatia M."/>
            <person name="Cooper J."/>
            <person name="Damon W."/>
            <person name="Desjardin D."/>
            <person name="Finy P."/>
            <person name="Geml J."/>
            <person name="Haridas S."/>
            <person name="Hughes K."/>
            <person name="Justo A."/>
            <person name="Karasinski D."/>
            <person name="Kautmanova I."/>
            <person name="Kiss B."/>
            <person name="Kocsube S."/>
            <person name="Kotiranta H."/>
            <person name="LaButti K.M."/>
            <person name="Lechner B.E."/>
            <person name="Liimatainen K."/>
            <person name="Lipzen A."/>
            <person name="Lukacs Z."/>
            <person name="Mihaltcheva S."/>
            <person name="Morgado L.N."/>
            <person name="Niskanen T."/>
            <person name="Noordeloos M.E."/>
            <person name="Ohm R.A."/>
            <person name="Ortiz-Santana B."/>
            <person name="Ovrebo C."/>
            <person name="Racz N."/>
            <person name="Riley R."/>
            <person name="Savchenko A."/>
            <person name="Shiryaev A."/>
            <person name="Soop K."/>
            <person name="Spirin V."/>
            <person name="Szebenyi C."/>
            <person name="Tomsovsky M."/>
            <person name="Tulloss R.E."/>
            <person name="Uehling J."/>
            <person name="Grigoriev I.V."/>
            <person name="Vagvolgyi C."/>
            <person name="Papp T."/>
            <person name="Martin F.M."/>
            <person name="Miettinen O."/>
            <person name="Hibbett D.S."/>
            <person name="Nagy L.G."/>
        </authorList>
    </citation>
    <scope>NUCLEOTIDE SEQUENCE [LARGE SCALE GENOMIC DNA]</scope>
    <source>
        <strain evidence="1 2">CBS 166.37</strain>
    </source>
</reference>
<dbReference type="EMBL" id="ML213610">
    <property type="protein sequence ID" value="TFK37076.1"/>
    <property type="molecule type" value="Genomic_DNA"/>
</dbReference>
<dbReference type="InterPro" id="IPR023213">
    <property type="entry name" value="CAT-like_dom_sf"/>
</dbReference>
<protein>
    <recommendedName>
        <fullName evidence="3">Transferase</fullName>
    </recommendedName>
</protein>
<dbReference type="AlphaFoldDB" id="A0A5C3LY79"/>
<name>A0A5C3LY79_9AGAR</name>
<evidence type="ECO:0000313" key="2">
    <source>
        <dbReference type="Proteomes" id="UP000308652"/>
    </source>
</evidence>
<accession>A0A5C3LY79</accession>